<dbReference type="InterPro" id="IPR037097">
    <property type="entry name" value="Photo_RC_H_N_sf"/>
</dbReference>
<feature type="domain" description="PRC-barrel" evidence="3">
    <location>
        <begin position="166"/>
        <end position="234"/>
    </location>
</feature>
<feature type="domain" description="Photosynthetic reaction centre H subunit N-terminal" evidence="2">
    <location>
        <begin position="6"/>
        <end position="145"/>
    </location>
</feature>
<dbReference type="NCBIfam" id="TIGR01150">
    <property type="entry name" value="puhA"/>
    <property type="match status" value="1"/>
</dbReference>
<name>A1WXI3_HALHL</name>
<organism evidence="4 5">
    <name type="scientific">Halorhodospira halophila (strain DSM 244 / SL1)</name>
    <name type="common">Ectothiorhodospira halophila (strain DSM 244 / SL1)</name>
    <dbReference type="NCBI Taxonomy" id="349124"/>
    <lineage>
        <taxon>Bacteria</taxon>
        <taxon>Pseudomonadati</taxon>
        <taxon>Pseudomonadota</taxon>
        <taxon>Gammaproteobacteria</taxon>
        <taxon>Chromatiales</taxon>
        <taxon>Ectothiorhodospiraceae</taxon>
        <taxon>Halorhodospira</taxon>
    </lineage>
</organism>
<keyword evidence="5" id="KW-1185">Reference proteome</keyword>
<gene>
    <name evidence="4" type="ordered locus">Hhal_1631</name>
</gene>
<dbReference type="SUPFAM" id="SSF50346">
    <property type="entry name" value="PRC-barrel domain"/>
    <property type="match status" value="1"/>
</dbReference>
<reference evidence="5" key="1">
    <citation type="submission" date="2006-12" db="EMBL/GenBank/DDBJ databases">
        <title>Complete sequence of Halorhodospira halophila SL1.</title>
        <authorList>
            <consortium name="US DOE Joint Genome Institute"/>
            <person name="Copeland A."/>
            <person name="Lucas S."/>
            <person name="Lapidus A."/>
            <person name="Barry K."/>
            <person name="Detter J.C."/>
            <person name="Glavina del Rio T."/>
            <person name="Hammon N."/>
            <person name="Israni S."/>
            <person name="Dalin E."/>
            <person name="Tice H."/>
            <person name="Pitluck S."/>
            <person name="Saunders E."/>
            <person name="Brettin T."/>
            <person name="Bruce D."/>
            <person name="Han C."/>
            <person name="Tapia R."/>
            <person name="Schmutz J."/>
            <person name="Larimer F."/>
            <person name="Land M."/>
            <person name="Hauser L."/>
            <person name="Kyrpides N."/>
            <person name="Mikhailova N."/>
            <person name="Hoff W."/>
            <person name="Richardson P."/>
        </authorList>
    </citation>
    <scope>NUCLEOTIDE SEQUENCE [LARGE SCALE GENOMIC DNA]</scope>
    <source>
        <strain evidence="5">DSM 244 / SL1</strain>
    </source>
</reference>
<dbReference type="Gene3D" id="4.10.540.10">
    <property type="entry name" value="Photosynthetic reaction centre, H subunit, N-terminal domain"/>
    <property type="match status" value="1"/>
</dbReference>
<evidence type="ECO:0000259" key="2">
    <source>
        <dbReference type="Pfam" id="PF03967"/>
    </source>
</evidence>
<dbReference type="InterPro" id="IPR005652">
    <property type="entry name" value="Photo_RC_H"/>
</dbReference>
<dbReference type="PDB" id="8Z82">
    <property type="method" value="EM"/>
    <property type="resolution" value="2.40 A"/>
    <property type="chains" value="H=1-278"/>
</dbReference>
<evidence type="ECO:0000259" key="3">
    <source>
        <dbReference type="Pfam" id="PF05239"/>
    </source>
</evidence>
<dbReference type="eggNOG" id="COG3861">
    <property type="taxonomic scope" value="Bacteria"/>
</dbReference>
<evidence type="ECO:0007829" key="6">
    <source>
        <dbReference type="PDB" id="8Z82"/>
    </source>
</evidence>
<dbReference type="Proteomes" id="UP000000647">
    <property type="component" value="Chromosome"/>
</dbReference>
<dbReference type="OrthoDB" id="8557487at2"/>
<dbReference type="InterPro" id="IPR015810">
    <property type="entry name" value="Photo_RC_H_N"/>
</dbReference>
<sequence length="278" mass="30810">MEGTGALTDYMNVAQMTLYAFWLFLAGLIVYLRMEDKREGYPLQAEANENCNRTPEKKLGFPAPPSPKTFKLADGRSIQVPRAEKTDYELNTQLRAAPTAPWDGAPLEPTGNPMVDGVGPAAWAKREDEPEVTHAGNQKIAPLRVATEFEVGMSRDVRRFWPQLDPDPRGDQVLGCDGTVAGKIVDIWVDRGELRPMYLEMDLSGVGSSSDRVLLPINFARVGYDGKVRVNAITGKQFTDVPRLRESDRISPQEEDFITGYYGGGVLYAVPGRTEPFL</sequence>
<reference evidence="6 7" key="3">
    <citation type="journal article" date="2025" name="Commun. Biol.">
        <title>A Native LH1-RC-HiPIP Supercomplex from an Extremophilic Phototroph.</title>
        <authorList>
            <person name="Tani K."/>
            <person name="Kanno R."/>
            <person name="Nagashima K.V.P."/>
            <person name="Kawakami M."/>
            <person name="Hiwatashi N."/>
            <person name="Nakata K."/>
            <person name="Nagashima S."/>
            <person name="Inoue K."/>
            <person name="Takaichi S."/>
            <person name="Purba E.R."/>
            <person name="Hall M."/>
            <person name="Yu L.J."/>
            <person name="Madigan M.T."/>
            <person name="Mizoguchi A."/>
            <person name="Humbel B.M."/>
            <person name="Kimura Y."/>
            <person name="Wang-Otomo Z.Y."/>
        </authorList>
    </citation>
    <scope>STRUCTURE BY ELECTRON MICROSCOPY (2.40 ANGSTROMS)</scope>
</reference>
<keyword evidence="1" id="KW-0812">Transmembrane</keyword>
<dbReference type="SUPFAM" id="SSF81490">
    <property type="entry name" value="Photosystem II reaction centre subunit H, transmembrane region"/>
    <property type="match status" value="1"/>
</dbReference>
<dbReference type="EMBL" id="CP000544">
    <property type="protein sequence ID" value="ABM62395.1"/>
    <property type="molecule type" value="Genomic_DNA"/>
</dbReference>
<protein>
    <submittedName>
        <fullName evidence="4">Photosynthetic reaction centre, H-chain</fullName>
    </submittedName>
</protein>
<reference evidence="4 5" key="2">
    <citation type="journal article" date="2013" name="Stand. Genomic Sci.">
        <title>Complete genome sequence of Halorhodospira halophila SL1.</title>
        <authorList>
            <person name="Challacombe J.F."/>
            <person name="Majid S."/>
            <person name="Deole R."/>
            <person name="Brettin T.S."/>
            <person name="Bruce D."/>
            <person name="Delano S.F."/>
            <person name="Detter J.C."/>
            <person name="Gleasner C.D."/>
            <person name="Han C.S."/>
            <person name="Misra M."/>
            <person name="Reitenga K.G."/>
            <person name="Mikhailova N."/>
            <person name="Woyke T."/>
            <person name="Pitluck S."/>
            <person name="Nolan M."/>
            <person name="Land M.L."/>
            <person name="Saunders E."/>
            <person name="Tapia R."/>
            <person name="Lapidus A."/>
            <person name="Ivanova N."/>
            <person name="Hoff W.D."/>
        </authorList>
    </citation>
    <scope>NUCLEOTIDE SEQUENCE [LARGE SCALE GENOMIC DNA]</scope>
    <source>
        <strain evidence="5">DSM 244 / SL1</strain>
    </source>
</reference>
<dbReference type="PDB" id="8Z83">
    <property type="method" value="EM"/>
    <property type="resolution" value="2.60 A"/>
    <property type="chains" value="H=1-278"/>
</dbReference>
<dbReference type="Gene3D" id="3.90.50.10">
    <property type="entry name" value="Photosynthetic Reaction Center, subunit H, domain 2"/>
    <property type="match status" value="1"/>
</dbReference>
<dbReference type="RefSeq" id="WP_011814417.1">
    <property type="nucleotide sequence ID" value="NC_008789.1"/>
</dbReference>
<dbReference type="GO" id="GO:0019684">
    <property type="term" value="P:photosynthesis, light reaction"/>
    <property type="evidence" value="ECO:0007669"/>
    <property type="project" value="InterPro"/>
</dbReference>
<evidence type="ECO:0000313" key="4">
    <source>
        <dbReference type="EMBL" id="ABM62395.1"/>
    </source>
</evidence>
<dbReference type="STRING" id="349124.Hhal_1631"/>
<keyword evidence="1" id="KW-0472">Membrane</keyword>
<dbReference type="HOGENOM" id="CLU_1064810_0_0_6"/>
<dbReference type="Pfam" id="PF03967">
    <property type="entry name" value="PRCH"/>
    <property type="match status" value="1"/>
</dbReference>
<evidence type="ECO:0000313" key="5">
    <source>
        <dbReference type="Proteomes" id="UP000000647"/>
    </source>
</evidence>
<dbReference type="GO" id="GO:0030077">
    <property type="term" value="C:plasma membrane light-harvesting complex"/>
    <property type="evidence" value="ECO:0007669"/>
    <property type="project" value="InterPro"/>
</dbReference>
<evidence type="ECO:0000256" key="1">
    <source>
        <dbReference type="SAM" id="Phobius"/>
    </source>
</evidence>
<dbReference type="EMDB" id="EMD-39836"/>
<dbReference type="KEGG" id="hha:Hhal_1631"/>
<feature type="transmembrane region" description="Helical" evidence="1">
    <location>
        <begin position="12"/>
        <end position="32"/>
    </location>
</feature>
<dbReference type="InterPro" id="IPR014747">
    <property type="entry name" value="Bac_photo_RC_H_C"/>
</dbReference>
<dbReference type="InterPro" id="IPR027275">
    <property type="entry name" value="PRC-brl_dom"/>
</dbReference>
<dbReference type="SMR" id="A1WXI3"/>
<keyword evidence="1" id="KW-1133">Transmembrane helix</keyword>
<accession>A1WXI3</accession>
<evidence type="ECO:0007829" key="7">
    <source>
        <dbReference type="PDB" id="8Z83"/>
    </source>
</evidence>
<dbReference type="AlphaFoldDB" id="A1WXI3"/>
<dbReference type="InterPro" id="IPR011033">
    <property type="entry name" value="PRC_barrel-like_sf"/>
</dbReference>
<dbReference type="Pfam" id="PF05239">
    <property type="entry name" value="PRC"/>
    <property type="match status" value="1"/>
</dbReference>
<proteinExistence type="evidence at protein level"/>
<keyword evidence="6 7" id="KW-0002">3D-structure</keyword>